<name>A0ABY7RU05_9FLAO</name>
<gene>
    <name evidence="2" type="ORF">MUN68_011020</name>
</gene>
<dbReference type="Proteomes" id="UP001202717">
    <property type="component" value="Chromosome"/>
</dbReference>
<evidence type="ECO:0000313" key="2">
    <source>
        <dbReference type="EMBL" id="WCO00596.1"/>
    </source>
</evidence>
<dbReference type="EMBL" id="CP116221">
    <property type="protein sequence ID" value="WCO00596.1"/>
    <property type="molecule type" value="Genomic_DNA"/>
</dbReference>
<evidence type="ECO:0008006" key="4">
    <source>
        <dbReference type="Google" id="ProtNLM"/>
    </source>
</evidence>
<keyword evidence="1" id="KW-0732">Signal</keyword>
<reference evidence="2 3" key="1">
    <citation type="submission" date="2023-01" db="EMBL/GenBank/DDBJ databases">
        <title>Psychroserpens ponticola sp. nov., isolated from seawater.</title>
        <authorList>
            <person name="Kristyanto S."/>
            <person name="Jung J."/>
            <person name="Kim J.M."/>
            <person name="Jeon C.O."/>
        </authorList>
    </citation>
    <scope>NUCLEOTIDE SEQUENCE [LARGE SCALE GENOMIC DNA]</scope>
    <source>
        <strain evidence="2 3">MSW6</strain>
    </source>
</reference>
<protein>
    <recommendedName>
        <fullName evidence="4">DUF4251 domain-containing protein</fullName>
    </recommendedName>
</protein>
<dbReference type="PROSITE" id="PS51257">
    <property type="entry name" value="PROKAR_LIPOPROTEIN"/>
    <property type="match status" value="1"/>
</dbReference>
<feature type="chain" id="PRO_5045897779" description="DUF4251 domain-containing protein" evidence="1">
    <location>
        <begin position="24"/>
        <end position="201"/>
    </location>
</feature>
<organism evidence="2 3">
    <name type="scientific">Psychroserpens ponticola</name>
    <dbReference type="NCBI Taxonomy" id="2932268"/>
    <lineage>
        <taxon>Bacteria</taxon>
        <taxon>Pseudomonadati</taxon>
        <taxon>Bacteroidota</taxon>
        <taxon>Flavobacteriia</taxon>
        <taxon>Flavobacteriales</taxon>
        <taxon>Flavobacteriaceae</taxon>
        <taxon>Psychroserpens</taxon>
    </lineage>
</organism>
<evidence type="ECO:0000313" key="3">
    <source>
        <dbReference type="Proteomes" id="UP001202717"/>
    </source>
</evidence>
<sequence length="201" mass="21700">MKKTILFFAMITMLFSCSGDDDAAEIANQFDGSLESVEEFFTPELVDALLDLGFIINTGDNPPNIEGVYFSSPFILEASTVPSDFVGQSFADYTSEFSNQDNGSLTIDFNGMGGNQTDVGFGSFVSGDGNAFSVYLKNTGTIGTYSADTAIAISGRMTEDGIEDFKLAALMLDDNGDPESVYIENNTGRLIYDSDEFSPRQ</sequence>
<keyword evidence="3" id="KW-1185">Reference proteome</keyword>
<proteinExistence type="predicted"/>
<accession>A0ABY7RU05</accession>
<feature type="signal peptide" evidence="1">
    <location>
        <begin position="1"/>
        <end position="23"/>
    </location>
</feature>
<evidence type="ECO:0000256" key="1">
    <source>
        <dbReference type="SAM" id="SignalP"/>
    </source>
</evidence>
<dbReference type="RefSeq" id="WP_249996242.1">
    <property type="nucleotide sequence ID" value="NZ_CP116221.1"/>
</dbReference>